<dbReference type="EMBL" id="VMNK01000016">
    <property type="protein sequence ID" value="TVO52666.1"/>
    <property type="molecule type" value="Genomic_DNA"/>
</dbReference>
<accession>A0A557QIE0</accession>
<sequence length="110" mass="11581">MTFGTQKYLPLVFGALSIISAALLLFIMFKAGCAGDSKGGSLGDPVRALQLESFGLLPLFLSAASGGAAIGLMSKSIHRVAHGLGFALFMLFCLWLASMQFEIEGVQSCF</sequence>
<dbReference type="Proteomes" id="UP000319502">
    <property type="component" value="Unassembled WGS sequence"/>
</dbReference>
<proteinExistence type="predicted"/>
<keyword evidence="3" id="KW-1185">Reference proteome</keyword>
<organism evidence="2 3">
    <name type="scientific">Denitromonas halophila</name>
    <dbReference type="NCBI Taxonomy" id="1629404"/>
    <lineage>
        <taxon>Bacteria</taxon>
        <taxon>Pseudomonadati</taxon>
        <taxon>Pseudomonadota</taxon>
        <taxon>Betaproteobacteria</taxon>
        <taxon>Rhodocyclales</taxon>
        <taxon>Zoogloeaceae</taxon>
        <taxon>Denitromonas</taxon>
    </lineage>
</organism>
<keyword evidence="1" id="KW-0812">Transmembrane</keyword>
<evidence type="ECO:0000313" key="2">
    <source>
        <dbReference type="EMBL" id="TVO52666.1"/>
    </source>
</evidence>
<keyword evidence="1" id="KW-1133">Transmembrane helix</keyword>
<evidence type="ECO:0000313" key="3">
    <source>
        <dbReference type="Proteomes" id="UP000319502"/>
    </source>
</evidence>
<name>A0A557QIE0_9RHOO</name>
<feature type="transmembrane region" description="Helical" evidence="1">
    <location>
        <begin position="54"/>
        <end position="74"/>
    </location>
</feature>
<dbReference type="AlphaFoldDB" id="A0A557QIE0"/>
<evidence type="ECO:0000256" key="1">
    <source>
        <dbReference type="SAM" id="Phobius"/>
    </source>
</evidence>
<comment type="caution">
    <text evidence="2">The sequence shown here is derived from an EMBL/GenBank/DDBJ whole genome shotgun (WGS) entry which is preliminary data.</text>
</comment>
<protein>
    <submittedName>
        <fullName evidence="2">Uncharacterized protein</fullName>
    </submittedName>
</protein>
<keyword evidence="1" id="KW-0472">Membrane</keyword>
<feature type="transmembrane region" description="Helical" evidence="1">
    <location>
        <begin position="80"/>
        <end position="97"/>
    </location>
</feature>
<reference evidence="2 3" key="1">
    <citation type="submission" date="2019-07" db="EMBL/GenBank/DDBJ databases">
        <title>The pathways for chlorine oxyanion respiration interact through the shared metabolite chlorate.</title>
        <authorList>
            <person name="Barnum T.P."/>
            <person name="Cheng Y."/>
            <person name="Hill K.A."/>
            <person name="Lucas L.N."/>
            <person name="Carlson H.K."/>
            <person name="Coates J.D."/>
        </authorList>
    </citation>
    <scope>NUCLEOTIDE SEQUENCE [LARGE SCALE GENOMIC DNA]</scope>
    <source>
        <strain evidence="2 3">SFB-3</strain>
    </source>
</reference>
<gene>
    <name evidence="2" type="ORF">FHP91_17170</name>
</gene>
<feature type="transmembrane region" description="Helical" evidence="1">
    <location>
        <begin position="12"/>
        <end position="33"/>
    </location>
</feature>
<dbReference type="RefSeq" id="WP_144310755.1">
    <property type="nucleotide sequence ID" value="NZ_VMNK01000016.1"/>
</dbReference>